<comment type="caution">
    <text evidence="2">The sequence shown here is derived from an EMBL/GenBank/DDBJ whole genome shotgun (WGS) entry which is preliminary data.</text>
</comment>
<proteinExistence type="predicted"/>
<keyword evidence="1" id="KW-0472">Membrane</keyword>
<sequence length="135" mass="14244">MTIETSRPGGVTFVASLCAVFGILELVAGVIWLIVLPDLVEEGSAGSAYVGWSAAILIALGIAYLLVSRGLYRGSDFARFVVALVSVLHVVNGLWLAFTGQLIGGLVVIAIAIFICSLLWTGRGAEFFARKTLSQ</sequence>
<dbReference type="OrthoDB" id="4981655at2"/>
<name>A0A2T0VH93_9MICO</name>
<feature type="transmembrane region" description="Helical" evidence="1">
    <location>
        <begin position="77"/>
        <end position="96"/>
    </location>
</feature>
<dbReference type="Proteomes" id="UP000237983">
    <property type="component" value="Unassembled WGS sequence"/>
</dbReference>
<accession>A0A2T0VH93</accession>
<feature type="transmembrane region" description="Helical" evidence="1">
    <location>
        <begin position="102"/>
        <end position="121"/>
    </location>
</feature>
<feature type="transmembrane region" description="Helical" evidence="1">
    <location>
        <begin position="47"/>
        <end position="65"/>
    </location>
</feature>
<feature type="transmembrane region" description="Helical" evidence="1">
    <location>
        <begin position="12"/>
        <end position="35"/>
    </location>
</feature>
<dbReference type="RefSeq" id="WP_106210457.1">
    <property type="nucleotide sequence ID" value="NZ_PVTL01000002.1"/>
</dbReference>
<evidence type="ECO:0000313" key="2">
    <source>
        <dbReference type="EMBL" id="PRY69570.1"/>
    </source>
</evidence>
<protein>
    <submittedName>
        <fullName evidence="2">Uncharacterized protein</fullName>
    </submittedName>
</protein>
<dbReference type="AlphaFoldDB" id="A0A2T0VH93"/>
<evidence type="ECO:0000313" key="3">
    <source>
        <dbReference type="Proteomes" id="UP000237983"/>
    </source>
</evidence>
<evidence type="ECO:0000256" key="1">
    <source>
        <dbReference type="SAM" id="Phobius"/>
    </source>
</evidence>
<keyword evidence="1" id="KW-0812">Transmembrane</keyword>
<keyword evidence="3" id="KW-1185">Reference proteome</keyword>
<reference evidence="2 3" key="1">
    <citation type="submission" date="2018-03" db="EMBL/GenBank/DDBJ databases">
        <title>Genomic Encyclopedia of Type Strains, Phase III (KMG-III): the genomes of soil and plant-associated and newly described type strains.</title>
        <authorList>
            <person name="Whitman W."/>
        </authorList>
    </citation>
    <scope>NUCLEOTIDE SEQUENCE [LARGE SCALE GENOMIC DNA]</scope>
    <source>
        <strain evidence="2 3">CGMCC 1.12484</strain>
    </source>
</reference>
<gene>
    <name evidence="2" type="ORF">B0I08_102246</name>
</gene>
<organism evidence="2 3">
    <name type="scientific">Glaciihabitans tibetensis</name>
    <dbReference type="NCBI Taxonomy" id="1266600"/>
    <lineage>
        <taxon>Bacteria</taxon>
        <taxon>Bacillati</taxon>
        <taxon>Actinomycetota</taxon>
        <taxon>Actinomycetes</taxon>
        <taxon>Micrococcales</taxon>
        <taxon>Microbacteriaceae</taxon>
        <taxon>Glaciihabitans</taxon>
    </lineage>
</organism>
<dbReference type="EMBL" id="PVTL01000002">
    <property type="protein sequence ID" value="PRY69570.1"/>
    <property type="molecule type" value="Genomic_DNA"/>
</dbReference>
<keyword evidence="1" id="KW-1133">Transmembrane helix</keyword>